<name>A0A0P6X3H8_9CHLR</name>
<comment type="caution">
    <text evidence="3">The sequence shown here is derived from an EMBL/GenBank/DDBJ whole genome shotgun (WGS) entry which is preliminary data.</text>
</comment>
<dbReference type="InterPro" id="IPR012341">
    <property type="entry name" value="6hp_glycosidase-like_sf"/>
</dbReference>
<gene>
    <name evidence="3" type="ORF">ADN01_18320</name>
</gene>
<reference evidence="3 4" key="1">
    <citation type="submission" date="2015-07" db="EMBL/GenBank/DDBJ databases">
        <title>Genome sequence of Levilinea saccharolytica DSM 16555.</title>
        <authorList>
            <person name="Hemp J."/>
            <person name="Ward L.M."/>
            <person name="Pace L.A."/>
            <person name="Fischer W.W."/>
        </authorList>
    </citation>
    <scope>NUCLEOTIDE SEQUENCE [LARGE SCALE GENOMIC DNA]</scope>
    <source>
        <strain evidence="3 4">KIBI-1</strain>
    </source>
</reference>
<organism evidence="3 4">
    <name type="scientific">Levilinea saccharolytica</name>
    <dbReference type="NCBI Taxonomy" id="229921"/>
    <lineage>
        <taxon>Bacteria</taxon>
        <taxon>Bacillati</taxon>
        <taxon>Chloroflexota</taxon>
        <taxon>Anaerolineae</taxon>
        <taxon>Anaerolineales</taxon>
        <taxon>Anaerolineaceae</taxon>
        <taxon>Levilinea</taxon>
    </lineage>
</organism>
<feature type="region of interest" description="Disordered" evidence="1">
    <location>
        <begin position="268"/>
        <end position="289"/>
    </location>
</feature>
<sequence>MTPPVAVPLAADQRLSRPEYPNDIVWELSAAGQPPALSLHTTFGLRAHWMRLFPRFVTPGAAVQDPQAFAAPARLTFLSPGFVRLAFAPLPSVDAVLEIRVPTSQILAGRFTFKNPSVLPQRFTLEWCAVLSPLPGGQSMAFLPLQLSPALQGRSANLAPVCFLAGGAAASQGPYPGLALSVDLPPGVERSFTWALAALADPQASFEAARAAADSPWEAETARAELLHAAQTVSIRTGSPDWDAALALSQHIAPALFLPASAHLPHPSAVLSRRPDQGHSLRGDGSDYDHQWNGQPSLDSAYLAALLGPGGVDLARGLLLNFLAVQQEDGFIDWKPGLAGQRSRHLAQPLLSVLALELHRQQPDLPWLEPLYPQLRRFFLRWFAPDRDRDQDGWPEWDHPLQTGLEDSPLYDRWNPHAQGVPPARLECPSLAAMLYREGQSLGQIAALLGRTEDQAALQPRLNTLRQAVESTWDSKARTYRYRDALTHTTRPVRLLFTFQGSGLHRLRKSFKQPTRLHLHLYTPQEITQPVLLILEGEGEDGPLSEEISAVQFTWNQGHARWTSEKAYKKLHTLAVKNISPQTTGRLEAPDTSQDDLSLLLPLWAGIPSPRRARELVETTLIPRYLQPFGLALAPPDRCPPAPSRACGVSPLWNALIVDGLLQYGYFDLAAEILTRLMNGIAAALRAGGTFREIYPAAPGQPCLGEMNPLRGLPPIHLFLRLAGVHQFVKNGVIVHGFNRFFTPVTVKYHQTLISCQPRETEVRFATGESIIIQDPGSHRVQLDEEPQSPNLEERRNLP</sequence>
<dbReference type="InterPro" id="IPR008928">
    <property type="entry name" value="6-hairpin_glycosidase_sf"/>
</dbReference>
<keyword evidence="4" id="KW-1185">Reference proteome</keyword>
<proteinExistence type="predicted"/>
<dbReference type="SUPFAM" id="SSF48208">
    <property type="entry name" value="Six-hairpin glycosidases"/>
    <property type="match status" value="1"/>
</dbReference>
<feature type="domain" description="Mannosylglycerate hydrolase MGH1-like glycoside hydrolase" evidence="2">
    <location>
        <begin position="325"/>
        <end position="493"/>
    </location>
</feature>
<evidence type="ECO:0000256" key="1">
    <source>
        <dbReference type="SAM" id="MobiDB-lite"/>
    </source>
</evidence>
<dbReference type="GO" id="GO:0005975">
    <property type="term" value="P:carbohydrate metabolic process"/>
    <property type="evidence" value="ECO:0007669"/>
    <property type="project" value="InterPro"/>
</dbReference>
<evidence type="ECO:0000313" key="3">
    <source>
        <dbReference type="EMBL" id="KPL75772.1"/>
    </source>
</evidence>
<accession>A0A0P6X3H8</accession>
<evidence type="ECO:0000259" key="2">
    <source>
        <dbReference type="Pfam" id="PF22422"/>
    </source>
</evidence>
<evidence type="ECO:0000313" key="4">
    <source>
        <dbReference type="Proteomes" id="UP000050501"/>
    </source>
</evidence>
<dbReference type="Pfam" id="PF22422">
    <property type="entry name" value="MGH1-like_GH"/>
    <property type="match status" value="1"/>
</dbReference>
<dbReference type="STRING" id="229921.ADN01_18320"/>
<feature type="region of interest" description="Disordered" evidence="1">
    <location>
        <begin position="776"/>
        <end position="799"/>
    </location>
</feature>
<feature type="compositionally biased region" description="Basic and acidic residues" evidence="1">
    <location>
        <begin position="273"/>
        <end position="289"/>
    </location>
</feature>
<dbReference type="AlphaFoldDB" id="A0A0P6X3H8"/>
<dbReference type="Gene3D" id="1.50.10.10">
    <property type="match status" value="1"/>
</dbReference>
<protein>
    <recommendedName>
        <fullName evidence="2">Mannosylglycerate hydrolase MGH1-like glycoside hydrolase domain-containing protein</fullName>
    </recommendedName>
</protein>
<dbReference type="InterPro" id="IPR054491">
    <property type="entry name" value="MGH1-like_GH"/>
</dbReference>
<dbReference type="Proteomes" id="UP000050501">
    <property type="component" value="Unassembled WGS sequence"/>
</dbReference>
<dbReference type="EMBL" id="LGCM01000065">
    <property type="protein sequence ID" value="KPL75772.1"/>
    <property type="molecule type" value="Genomic_DNA"/>
</dbReference>